<reference evidence="3" key="1">
    <citation type="submission" date="2016-06" db="UniProtKB">
        <authorList>
            <consortium name="WormBaseParasite"/>
        </authorList>
    </citation>
    <scope>IDENTIFICATION</scope>
</reference>
<evidence type="ECO:0000313" key="1">
    <source>
        <dbReference type="EMBL" id="VDN49634.1"/>
    </source>
</evidence>
<keyword evidence="2" id="KW-1185">Reference proteome</keyword>
<accession>A0A183F104</accession>
<protein>
    <submittedName>
        <fullName evidence="1 3">Uncharacterized protein</fullName>
    </submittedName>
</protein>
<evidence type="ECO:0000313" key="3">
    <source>
        <dbReference type="WBParaSite" id="GPUH_0002692501-mRNA-1"/>
    </source>
</evidence>
<evidence type="ECO:0000313" key="2">
    <source>
        <dbReference type="Proteomes" id="UP000271098"/>
    </source>
</evidence>
<dbReference type="AlphaFoldDB" id="A0A183F104"/>
<reference evidence="1 2" key="2">
    <citation type="submission" date="2018-11" db="EMBL/GenBank/DDBJ databases">
        <authorList>
            <consortium name="Pathogen Informatics"/>
        </authorList>
    </citation>
    <scope>NUCLEOTIDE SEQUENCE [LARGE SCALE GENOMIC DNA]</scope>
</reference>
<organism evidence="3">
    <name type="scientific">Gongylonema pulchrum</name>
    <dbReference type="NCBI Taxonomy" id="637853"/>
    <lineage>
        <taxon>Eukaryota</taxon>
        <taxon>Metazoa</taxon>
        <taxon>Ecdysozoa</taxon>
        <taxon>Nematoda</taxon>
        <taxon>Chromadorea</taxon>
        <taxon>Rhabditida</taxon>
        <taxon>Spirurina</taxon>
        <taxon>Spiruromorpha</taxon>
        <taxon>Spiruroidea</taxon>
        <taxon>Gongylonematidae</taxon>
        <taxon>Gongylonema</taxon>
    </lineage>
</organism>
<dbReference type="Proteomes" id="UP000271098">
    <property type="component" value="Unassembled WGS sequence"/>
</dbReference>
<name>A0A183F104_9BILA</name>
<sequence length="213" mass="21151">MAASVLEPLYGLANLVDILGAIEDHEEFEVLDSGALLRQVALVAGMWDVADDDHAPGAADNLCGEVVHSAEFEMVGAVLVGGRSVVAQLGNQDVVLTPADHILDSVMALPVGLQGTEGTEVGVLAVVAGSLDSMVVVPVGLRGVGVGAPAAVAGSLGGVMAVPVGLQEMEVGAPAVVADSLDGVVVVLRMGVGAPVVVVDSLDGVVVVLVGLQ</sequence>
<dbReference type="WBParaSite" id="GPUH_0002692501-mRNA-1">
    <property type="protein sequence ID" value="GPUH_0002692501-mRNA-1"/>
    <property type="gene ID" value="GPUH_0002692501"/>
</dbReference>
<proteinExistence type="predicted"/>
<dbReference type="EMBL" id="UYRT01115400">
    <property type="protein sequence ID" value="VDN49634.1"/>
    <property type="molecule type" value="Genomic_DNA"/>
</dbReference>
<gene>
    <name evidence="1" type="ORF">GPUH_LOCUS26895</name>
</gene>